<dbReference type="InterPro" id="IPR015421">
    <property type="entry name" value="PyrdxlP-dep_Trfase_major"/>
</dbReference>
<keyword evidence="5" id="KW-1185">Reference proteome</keyword>
<comment type="caution">
    <text evidence="4">The sequence shown here is derived from an EMBL/GenBank/DDBJ whole genome shotgun (WGS) entry which is preliminary data.</text>
</comment>
<dbReference type="SUPFAM" id="SSF53383">
    <property type="entry name" value="PLP-dependent transferases"/>
    <property type="match status" value="1"/>
</dbReference>
<dbReference type="Gene3D" id="3.90.1150.10">
    <property type="entry name" value="Aspartate Aminotransferase, domain 1"/>
    <property type="match status" value="1"/>
</dbReference>
<keyword evidence="1" id="KW-0663">Pyridoxal phosphate</keyword>
<dbReference type="PANTHER" id="PTHR43092">
    <property type="entry name" value="L-CYSTEINE DESULFHYDRASE"/>
    <property type="match status" value="1"/>
</dbReference>
<reference evidence="4 5" key="1">
    <citation type="submission" date="2018-11" db="EMBL/GenBank/DDBJ databases">
        <title>Sequencing the genomes of 1000 actinobacteria strains.</title>
        <authorList>
            <person name="Klenk H.-P."/>
        </authorList>
    </citation>
    <scope>NUCLEOTIDE SEQUENCE [LARGE SCALE GENOMIC DNA]</scope>
    <source>
        <strain evidence="4 5">DSM 14012</strain>
    </source>
</reference>
<dbReference type="InterPro" id="IPR015424">
    <property type="entry name" value="PyrdxlP-dep_Trfase"/>
</dbReference>
<accession>A0A3N2BZH7</accession>
<evidence type="ECO:0000313" key="4">
    <source>
        <dbReference type="EMBL" id="ROR80641.1"/>
    </source>
</evidence>
<dbReference type="PANTHER" id="PTHR43092:SF2">
    <property type="entry name" value="HERCYNYLCYSTEINE SULFOXIDE LYASE"/>
    <property type="match status" value="1"/>
</dbReference>
<sequence length="410" mass="43754">MDTRTIARPAPLTLGDGRPATAGWTLDPTKRHINHGSFGAVPIVAQDHQQALRREMEAAPLTWFPALPAKVGAARVGIADFLGASVDQLAMVPNASAGASVVFSSLPVQRGLEIIVTDHGYGAVTMGAERLARRWGGTVRTARIPLDADAQTAHDAVVAEFSDRTALIVMDQITSPTARLLPVQQIAATARAAGIPTLVDAAHVPGLYADPMRDLDCDFWVGNLHKFGCAPRGAAVLVARSQLAQELYPLIDSWGSPYPFPQRFDTQGTVDVTSYLAAATSLGFIEDMWGWSAARDYMTELADYAVEVVADAVTAITGEDSHVDVGMPVNALRLVKLPTGLATTHATADGLRDRVSAELGVEGAFTSLDGIGYVRLSTHVYNTPEDFEHFAEHAVPVLARWAEEERAATS</sequence>
<dbReference type="RefSeq" id="WP_085511881.1">
    <property type="nucleotide sequence ID" value="NZ_FXAP01000003.1"/>
</dbReference>
<dbReference type="Gene3D" id="3.40.640.10">
    <property type="entry name" value="Type I PLP-dependent aspartate aminotransferase-like (Major domain)"/>
    <property type="match status" value="1"/>
</dbReference>
<name>A0A3N2BZH7_9MICO</name>
<dbReference type="InterPro" id="IPR015422">
    <property type="entry name" value="PyrdxlP-dep_Trfase_small"/>
</dbReference>
<evidence type="ECO:0000256" key="2">
    <source>
        <dbReference type="SAM" id="MobiDB-lite"/>
    </source>
</evidence>
<evidence type="ECO:0000259" key="3">
    <source>
        <dbReference type="Pfam" id="PF00266"/>
    </source>
</evidence>
<dbReference type="Proteomes" id="UP000266915">
    <property type="component" value="Unassembled WGS sequence"/>
</dbReference>
<evidence type="ECO:0000313" key="5">
    <source>
        <dbReference type="Proteomes" id="UP000266915"/>
    </source>
</evidence>
<dbReference type="InterPro" id="IPR000192">
    <property type="entry name" value="Aminotrans_V_dom"/>
</dbReference>
<proteinExistence type="predicted"/>
<feature type="region of interest" description="Disordered" evidence="2">
    <location>
        <begin position="1"/>
        <end position="21"/>
    </location>
</feature>
<protein>
    <submittedName>
        <fullName evidence="4">Isopenicillin-N epimerase</fullName>
    </submittedName>
</protein>
<evidence type="ECO:0000256" key="1">
    <source>
        <dbReference type="ARBA" id="ARBA00022898"/>
    </source>
</evidence>
<gene>
    <name evidence="4" type="ORF">EDD42_0684</name>
</gene>
<organism evidence="4 5">
    <name type="scientific">Plantibacter flavus</name>
    <dbReference type="NCBI Taxonomy" id="150123"/>
    <lineage>
        <taxon>Bacteria</taxon>
        <taxon>Bacillati</taxon>
        <taxon>Actinomycetota</taxon>
        <taxon>Actinomycetes</taxon>
        <taxon>Micrococcales</taxon>
        <taxon>Microbacteriaceae</taxon>
        <taxon>Plantibacter</taxon>
    </lineage>
</organism>
<feature type="domain" description="Aminotransferase class V" evidence="3">
    <location>
        <begin position="70"/>
        <end position="388"/>
    </location>
</feature>
<dbReference type="AlphaFoldDB" id="A0A3N2BZH7"/>
<dbReference type="EMBL" id="RKHL01000001">
    <property type="protein sequence ID" value="ROR80641.1"/>
    <property type="molecule type" value="Genomic_DNA"/>
</dbReference>
<dbReference type="Pfam" id="PF00266">
    <property type="entry name" value="Aminotran_5"/>
    <property type="match status" value="1"/>
</dbReference>